<evidence type="ECO:0000313" key="1">
    <source>
        <dbReference type="EMBL" id="QHU15643.1"/>
    </source>
</evidence>
<organism evidence="1">
    <name type="scientific">viral metagenome</name>
    <dbReference type="NCBI Taxonomy" id="1070528"/>
    <lineage>
        <taxon>unclassified sequences</taxon>
        <taxon>metagenomes</taxon>
        <taxon>organismal metagenomes</taxon>
    </lineage>
</organism>
<name>A0A6C0KE71_9ZZZZ</name>
<dbReference type="AlphaFoldDB" id="A0A6C0KE71"/>
<proteinExistence type="predicted"/>
<sequence length="217" mass="22338">MSTEMTSSSTDAAAVAIAIDSNSAAISSAATMAASAAASVSATVASSSATVIQAINSSSLSKVDPTATAISSAVVSDLTTLSNEVADVASAMSVTAKDLYKSPLSTILTICGRSLLKETQMTSANILLVAHDVMESIESLKTLQIMENITSDQKKQLAVDCLHWLVNNHDDLSPDDKEAVNLLIDTVVPNTIDIMIAVSNGESELVTAVSKCSCVIV</sequence>
<dbReference type="EMBL" id="MN740867">
    <property type="protein sequence ID" value="QHU15643.1"/>
    <property type="molecule type" value="Genomic_DNA"/>
</dbReference>
<reference evidence="1" key="1">
    <citation type="journal article" date="2020" name="Nature">
        <title>Giant virus diversity and host interactions through global metagenomics.</title>
        <authorList>
            <person name="Schulz F."/>
            <person name="Roux S."/>
            <person name="Paez-Espino D."/>
            <person name="Jungbluth S."/>
            <person name="Walsh D.A."/>
            <person name="Denef V.J."/>
            <person name="McMahon K.D."/>
            <person name="Konstantinidis K.T."/>
            <person name="Eloe-Fadrosh E.A."/>
            <person name="Kyrpides N.C."/>
            <person name="Woyke T."/>
        </authorList>
    </citation>
    <scope>NUCLEOTIDE SEQUENCE</scope>
    <source>
        <strain evidence="1">GVMAG-S-3300010158-109</strain>
    </source>
</reference>
<accession>A0A6C0KE71</accession>
<protein>
    <submittedName>
        <fullName evidence="1">Uncharacterized protein</fullName>
    </submittedName>
</protein>